<dbReference type="STRING" id="28125.HMPREF3202_00586"/>
<dbReference type="GO" id="GO:0008408">
    <property type="term" value="F:3'-5' exonuclease activity"/>
    <property type="evidence" value="ECO:0007669"/>
    <property type="project" value="InterPro"/>
</dbReference>
<dbReference type="InterPro" id="IPR002562">
    <property type="entry name" value="3'-5'_exonuclease_dom"/>
</dbReference>
<evidence type="ECO:0000313" key="3">
    <source>
        <dbReference type="Proteomes" id="UP000070093"/>
    </source>
</evidence>
<name>A0A137SZQ4_9BACT</name>
<dbReference type="GO" id="GO:0003676">
    <property type="term" value="F:nucleic acid binding"/>
    <property type="evidence" value="ECO:0007669"/>
    <property type="project" value="InterPro"/>
</dbReference>
<gene>
    <name evidence="2" type="ORF">HMPREF3202_00586</name>
</gene>
<evidence type="ECO:0000259" key="1">
    <source>
        <dbReference type="SMART" id="SM00474"/>
    </source>
</evidence>
<accession>A0A137SZQ4</accession>
<dbReference type="InterPro" id="IPR012337">
    <property type="entry name" value="RNaseH-like_sf"/>
</dbReference>
<sequence length="241" mass="27873">MISEIFFKFANRKYAKMRTILYSKFDKKEIKDLPRVIFPGRIVVVKTAEGASAAVDYLLQSDILGIDTETRPSFKKGIRHKVALLQVSTREVCFLFRLNIIGITDSIIRLLEDTSVPKIGLSLHDDFRMLNKRVTFKPGYFIDLQDYVKDLGIHDLSLQKLYANVFGEKIVKREQLTNWENTELTDKQKRYASTDAWTCINLYLKMKELKETGDYKLVENDLEPSNAPFDTVEVNAEMTTK</sequence>
<dbReference type="InterPro" id="IPR036397">
    <property type="entry name" value="RNaseH_sf"/>
</dbReference>
<dbReference type="AlphaFoldDB" id="A0A137SZQ4"/>
<dbReference type="SUPFAM" id="SSF53098">
    <property type="entry name" value="Ribonuclease H-like"/>
    <property type="match status" value="1"/>
</dbReference>
<dbReference type="eggNOG" id="COG0349">
    <property type="taxonomic scope" value="Bacteria"/>
</dbReference>
<dbReference type="Proteomes" id="UP000070093">
    <property type="component" value="Unassembled WGS sequence"/>
</dbReference>
<keyword evidence="2" id="KW-0540">Nuclease</keyword>
<keyword evidence="2" id="KW-0378">Hydrolase</keyword>
<proteinExistence type="predicted"/>
<dbReference type="GO" id="GO:0006139">
    <property type="term" value="P:nucleobase-containing compound metabolic process"/>
    <property type="evidence" value="ECO:0007669"/>
    <property type="project" value="InterPro"/>
</dbReference>
<dbReference type="PANTHER" id="PTHR47765">
    <property type="entry name" value="3'-5' EXONUCLEASE DOMAIN-CONTAINING PROTEIN"/>
    <property type="match status" value="1"/>
</dbReference>
<feature type="domain" description="3'-5' exonuclease" evidence="1">
    <location>
        <begin position="42"/>
        <end position="211"/>
    </location>
</feature>
<dbReference type="EMBL" id="LTAG01000025">
    <property type="protein sequence ID" value="KXO17832.1"/>
    <property type="molecule type" value="Genomic_DNA"/>
</dbReference>
<dbReference type="SMART" id="SM00474">
    <property type="entry name" value="35EXOc"/>
    <property type="match status" value="1"/>
</dbReference>
<dbReference type="PANTHER" id="PTHR47765:SF2">
    <property type="entry name" value="EXONUCLEASE MUT-7 HOMOLOG"/>
    <property type="match status" value="1"/>
</dbReference>
<organism evidence="2 3">
    <name type="scientific">Prevotella bivia</name>
    <dbReference type="NCBI Taxonomy" id="28125"/>
    <lineage>
        <taxon>Bacteria</taxon>
        <taxon>Pseudomonadati</taxon>
        <taxon>Bacteroidota</taxon>
        <taxon>Bacteroidia</taxon>
        <taxon>Bacteroidales</taxon>
        <taxon>Prevotellaceae</taxon>
        <taxon>Prevotella</taxon>
    </lineage>
</organism>
<protein>
    <submittedName>
        <fullName evidence="2">3'-5' exonuclease</fullName>
    </submittedName>
</protein>
<dbReference type="Pfam" id="PF01612">
    <property type="entry name" value="DNA_pol_A_exo1"/>
    <property type="match status" value="1"/>
</dbReference>
<dbReference type="CDD" id="cd06141">
    <property type="entry name" value="WRN_exo"/>
    <property type="match status" value="1"/>
</dbReference>
<dbReference type="PATRIC" id="fig|28125.4.peg.578"/>
<keyword evidence="2" id="KW-0269">Exonuclease</keyword>
<dbReference type="Gene3D" id="3.30.420.10">
    <property type="entry name" value="Ribonuclease H-like superfamily/Ribonuclease H"/>
    <property type="match status" value="1"/>
</dbReference>
<reference evidence="2 3" key="1">
    <citation type="submission" date="2016-02" db="EMBL/GenBank/DDBJ databases">
        <authorList>
            <person name="Wen L."/>
            <person name="He K."/>
            <person name="Yang H."/>
        </authorList>
    </citation>
    <scope>NUCLEOTIDE SEQUENCE [LARGE SCALE GENOMIC DNA]</scope>
    <source>
        <strain evidence="2 3">GED7880</strain>
    </source>
</reference>
<comment type="caution">
    <text evidence="2">The sequence shown here is derived from an EMBL/GenBank/DDBJ whole genome shotgun (WGS) entry which is preliminary data.</text>
</comment>
<evidence type="ECO:0000313" key="2">
    <source>
        <dbReference type="EMBL" id="KXO17832.1"/>
    </source>
</evidence>
<dbReference type="InterPro" id="IPR052408">
    <property type="entry name" value="Exonuclease_MUT-7-like"/>
</dbReference>